<reference evidence="1" key="1">
    <citation type="submission" date="2021-02" db="EMBL/GenBank/DDBJ databases">
        <authorList>
            <consortium name="DOE Joint Genome Institute"/>
            <person name="Ahrendt S."/>
            <person name="Looney B.P."/>
            <person name="Miyauchi S."/>
            <person name="Morin E."/>
            <person name="Drula E."/>
            <person name="Courty P.E."/>
            <person name="Chicoki N."/>
            <person name="Fauchery L."/>
            <person name="Kohler A."/>
            <person name="Kuo A."/>
            <person name="Labutti K."/>
            <person name="Pangilinan J."/>
            <person name="Lipzen A."/>
            <person name="Riley R."/>
            <person name="Andreopoulos W."/>
            <person name="He G."/>
            <person name="Johnson J."/>
            <person name="Barry K.W."/>
            <person name="Grigoriev I.V."/>
            <person name="Nagy L."/>
            <person name="Hibbett D."/>
            <person name="Henrissat B."/>
            <person name="Matheny P.B."/>
            <person name="Labbe J."/>
            <person name="Martin F."/>
        </authorList>
    </citation>
    <scope>NUCLEOTIDE SEQUENCE</scope>
    <source>
        <strain evidence="1">FP105234-sp</strain>
    </source>
</reference>
<protein>
    <submittedName>
        <fullName evidence="1">Uncharacterized protein</fullName>
    </submittedName>
</protein>
<comment type="caution">
    <text evidence="1">The sequence shown here is derived from an EMBL/GenBank/DDBJ whole genome shotgun (WGS) entry which is preliminary data.</text>
</comment>
<accession>A0ACB8RMV6</accession>
<proteinExistence type="predicted"/>
<evidence type="ECO:0000313" key="1">
    <source>
        <dbReference type="EMBL" id="KAI0045514.1"/>
    </source>
</evidence>
<dbReference type="EMBL" id="MU275950">
    <property type="protein sequence ID" value="KAI0045514.1"/>
    <property type="molecule type" value="Genomic_DNA"/>
</dbReference>
<sequence length="496" mass="53604">MSTSASSKSTKPKVSLREIHQGISALFDKFDADASDDAKLAWCKSMLLGLAKNGSAASPHVANNHGTPAWVEAADSLLEPAPIGALADVDVELDLGEVEFGLADVPIATLPTAKSEGESEVPAGDFEEDKVADGEVAEDKLEEDEEEPKPTKPKVVYEVLSTFDENMANHPKWGFPYRDAVAVVKKVESGSCDLPPYGPVCNYCCRFPKAHDAACKPLIVKKKTMIKVSCDRCEQAAQGCGWTNGPVSKKQSKKQGSGLKRVPEGSPDCNDTVVKPAAKKAKSTPKKETRSVAQKKKAAAPSEVNVTSDVEMPGPSQTQATMPGKSTPLFLPSPKTDSEQDVGFGSAGEDMWEAMGKDLEGKNLGSASSVPVAGLSKPKDKGKGKVRSTRPHRLIPIPIYGNEVKVRGLQQPERFTDHTLPEPPMMDDLEAMAKAIDEHIRMMKVDNLTLALLVHNRIINANWAETRYINPVLWKRHEAGEPVTLYGGNEDEEEED</sequence>
<name>A0ACB8RMV6_9AGAM</name>
<reference evidence="1" key="2">
    <citation type="journal article" date="2022" name="New Phytol.">
        <title>Evolutionary transition to the ectomycorrhizal habit in the genomes of a hyperdiverse lineage of mushroom-forming fungi.</title>
        <authorList>
            <person name="Looney B."/>
            <person name="Miyauchi S."/>
            <person name="Morin E."/>
            <person name="Drula E."/>
            <person name="Courty P.E."/>
            <person name="Kohler A."/>
            <person name="Kuo A."/>
            <person name="LaButti K."/>
            <person name="Pangilinan J."/>
            <person name="Lipzen A."/>
            <person name="Riley R."/>
            <person name="Andreopoulos W."/>
            <person name="He G."/>
            <person name="Johnson J."/>
            <person name="Nolan M."/>
            <person name="Tritt A."/>
            <person name="Barry K.W."/>
            <person name="Grigoriev I.V."/>
            <person name="Nagy L.G."/>
            <person name="Hibbett D."/>
            <person name="Henrissat B."/>
            <person name="Matheny P.B."/>
            <person name="Labbe J."/>
            <person name="Martin F.M."/>
        </authorList>
    </citation>
    <scope>NUCLEOTIDE SEQUENCE</scope>
    <source>
        <strain evidence="1">FP105234-sp</strain>
    </source>
</reference>
<evidence type="ECO:0000313" key="2">
    <source>
        <dbReference type="Proteomes" id="UP000814033"/>
    </source>
</evidence>
<dbReference type="Proteomes" id="UP000814033">
    <property type="component" value="Unassembled WGS sequence"/>
</dbReference>
<keyword evidence="2" id="KW-1185">Reference proteome</keyword>
<gene>
    <name evidence="1" type="ORF">FA95DRAFT_1573787</name>
</gene>
<organism evidence="1 2">
    <name type="scientific">Auriscalpium vulgare</name>
    <dbReference type="NCBI Taxonomy" id="40419"/>
    <lineage>
        <taxon>Eukaryota</taxon>
        <taxon>Fungi</taxon>
        <taxon>Dikarya</taxon>
        <taxon>Basidiomycota</taxon>
        <taxon>Agaricomycotina</taxon>
        <taxon>Agaricomycetes</taxon>
        <taxon>Russulales</taxon>
        <taxon>Auriscalpiaceae</taxon>
        <taxon>Auriscalpium</taxon>
    </lineage>
</organism>